<protein>
    <submittedName>
        <fullName evidence="6">PCDGF protein</fullName>
    </submittedName>
</protein>
<name>A0A7K6DHV1_9PASS</name>
<feature type="chain" id="PRO_5029812617" evidence="4">
    <location>
        <begin position="29"/>
        <end position="103"/>
    </location>
</feature>
<dbReference type="Gene3D" id="2.60.40.60">
    <property type="entry name" value="Cadherins"/>
    <property type="match status" value="1"/>
</dbReference>
<keyword evidence="2" id="KW-0472">Membrane</keyword>
<evidence type="ECO:0000313" key="6">
    <source>
        <dbReference type="EMBL" id="NWV26393.1"/>
    </source>
</evidence>
<dbReference type="PANTHER" id="PTHR24028:SF73">
    <property type="entry name" value="PROTOCADHERIN GAMMA-B3-RELATED"/>
    <property type="match status" value="1"/>
</dbReference>
<keyword evidence="7" id="KW-1185">Reference proteome</keyword>
<evidence type="ECO:0000313" key="7">
    <source>
        <dbReference type="Proteomes" id="UP000571324"/>
    </source>
</evidence>
<proteinExistence type="predicted"/>
<dbReference type="GO" id="GO:0005509">
    <property type="term" value="F:calcium ion binding"/>
    <property type="evidence" value="ECO:0007669"/>
    <property type="project" value="InterPro"/>
</dbReference>
<evidence type="ECO:0000256" key="4">
    <source>
        <dbReference type="SAM" id="SignalP"/>
    </source>
</evidence>
<feature type="domain" description="Cadherin N-terminal" evidence="5">
    <location>
        <begin position="31"/>
        <end position="103"/>
    </location>
</feature>
<comment type="caution">
    <text evidence="6">The sequence shown here is derived from an EMBL/GenBank/DDBJ whole genome shotgun (WGS) entry which is preliminary data.</text>
</comment>
<feature type="signal peptide" evidence="4">
    <location>
        <begin position="1"/>
        <end position="28"/>
    </location>
</feature>
<dbReference type="Pfam" id="PF08266">
    <property type="entry name" value="Cadherin_2"/>
    <property type="match status" value="1"/>
</dbReference>
<dbReference type="PANTHER" id="PTHR24028">
    <property type="entry name" value="CADHERIN-87A"/>
    <property type="match status" value="1"/>
</dbReference>
<dbReference type="AlphaFoldDB" id="A0A7K6DHV1"/>
<keyword evidence="4" id="KW-0732">Signal</keyword>
<dbReference type="GO" id="GO:0005886">
    <property type="term" value="C:plasma membrane"/>
    <property type="evidence" value="ECO:0007669"/>
    <property type="project" value="TreeGrafter"/>
</dbReference>
<dbReference type="GO" id="GO:0007155">
    <property type="term" value="P:cell adhesion"/>
    <property type="evidence" value="ECO:0007669"/>
    <property type="project" value="TreeGrafter"/>
</dbReference>
<feature type="non-terminal residue" evidence="6">
    <location>
        <position position="1"/>
    </location>
</feature>
<gene>
    <name evidence="6" type="primary">Pcdhgb3_1</name>
    <name evidence="6" type="ORF">ORISOL_R15413</name>
</gene>
<dbReference type="InterPro" id="IPR013164">
    <property type="entry name" value="Cadherin_N"/>
</dbReference>
<comment type="subcellular location">
    <subcellularLocation>
        <location evidence="1">Membrane</location>
    </subcellularLocation>
</comment>
<dbReference type="CDD" id="cd11304">
    <property type="entry name" value="Cadherin_repeat"/>
    <property type="match status" value="1"/>
</dbReference>
<reference evidence="6 7" key="1">
    <citation type="submission" date="2019-09" db="EMBL/GenBank/DDBJ databases">
        <title>Bird 10,000 Genomes (B10K) Project - Family phase.</title>
        <authorList>
            <person name="Zhang G."/>
        </authorList>
    </citation>
    <scope>NUCLEOTIDE SEQUENCE [LARGE SCALE GENOMIC DNA]</scope>
    <source>
        <strain evidence="6">B10K-DU-029-52</strain>
    </source>
</reference>
<keyword evidence="3" id="KW-0325">Glycoprotein</keyword>
<evidence type="ECO:0000259" key="5">
    <source>
        <dbReference type="Pfam" id="PF08266"/>
    </source>
</evidence>
<organism evidence="6 7">
    <name type="scientific">Origma solitaria</name>
    <dbReference type="NCBI Taxonomy" id="720586"/>
    <lineage>
        <taxon>Eukaryota</taxon>
        <taxon>Metazoa</taxon>
        <taxon>Chordata</taxon>
        <taxon>Craniata</taxon>
        <taxon>Vertebrata</taxon>
        <taxon>Euteleostomi</taxon>
        <taxon>Archelosauria</taxon>
        <taxon>Archosauria</taxon>
        <taxon>Dinosauria</taxon>
        <taxon>Saurischia</taxon>
        <taxon>Theropoda</taxon>
        <taxon>Coelurosauria</taxon>
        <taxon>Aves</taxon>
        <taxon>Neognathae</taxon>
        <taxon>Neoaves</taxon>
        <taxon>Telluraves</taxon>
        <taxon>Australaves</taxon>
        <taxon>Passeriformes</taxon>
        <taxon>Meliphagoidea</taxon>
        <taxon>Acanthizidae</taxon>
        <taxon>Origma</taxon>
    </lineage>
</organism>
<evidence type="ECO:0000256" key="3">
    <source>
        <dbReference type="ARBA" id="ARBA00023180"/>
    </source>
</evidence>
<feature type="non-terminal residue" evidence="6">
    <location>
        <position position="103"/>
    </location>
</feature>
<dbReference type="InterPro" id="IPR050174">
    <property type="entry name" value="Protocadherin/Cadherin-CA"/>
</dbReference>
<dbReference type="Proteomes" id="UP000571324">
    <property type="component" value="Unassembled WGS sequence"/>
</dbReference>
<evidence type="ECO:0000256" key="2">
    <source>
        <dbReference type="ARBA" id="ARBA00023136"/>
    </source>
</evidence>
<sequence>RSAAEGWAGTGRVALLAALLCVCCRAAAERVRYSIAEELGRGSLVGPLARDLGLSADELPARKLRIVAGNEKQYFTLEEDNTNLRVNDRIDRESICGAVSPCV</sequence>
<dbReference type="InterPro" id="IPR015919">
    <property type="entry name" value="Cadherin-like_sf"/>
</dbReference>
<dbReference type="EMBL" id="VZRL01005002">
    <property type="protein sequence ID" value="NWV26393.1"/>
    <property type="molecule type" value="Genomic_DNA"/>
</dbReference>
<evidence type="ECO:0000256" key="1">
    <source>
        <dbReference type="ARBA" id="ARBA00004370"/>
    </source>
</evidence>
<dbReference type="SUPFAM" id="SSF49313">
    <property type="entry name" value="Cadherin-like"/>
    <property type="match status" value="1"/>
</dbReference>
<accession>A0A7K6DHV1</accession>
<dbReference type="OrthoDB" id="6252479at2759"/>